<dbReference type="HAMAP" id="MF_02065">
    <property type="entry name" value="MltG"/>
    <property type="match status" value="1"/>
</dbReference>
<protein>
    <recommendedName>
        <fullName evidence="7">Endolytic murein transglycosylase</fullName>
        <ecNumber evidence="7">4.2.2.29</ecNumber>
    </recommendedName>
    <alternativeName>
        <fullName evidence="7">Peptidoglycan lytic transglycosylase</fullName>
    </alternativeName>
    <alternativeName>
        <fullName evidence="7">Peptidoglycan polymerization terminase</fullName>
    </alternativeName>
</protein>
<comment type="function">
    <text evidence="7">Functions as a peptidoglycan terminase that cleaves nascent peptidoglycan strands endolytically to terminate their elongation.</text>
</comment>
<evidence type="ECO:0000256" key="4">
    <source>
        <dbReference type="ARBA" id="ARBA00023136"/>
    </source>
</evidence>
<reference evidence="9 10" key="1">
    <citation type="submission" date="2022-12" db="EMBL/GenBank/DDBJ databases">
        <authorList>
            <person name="Muema E."/>
        </authorList>
    </citation>
    <scope>NUCLEOTIDE SEQUENCE [LARGE SCALE GENOMIC DNA]</scope>
    <source>
        <strain evidence="10">1326</strain>
    </source>
</reference>
<keyword evidence="2 7" id="KW-0812">Transmembrane</keyword>
<evidence type="ECO:0000256" key="3">
    <source>
        <dbReference type="ARBA" id="ARBA00022989"/>
    </source>
</evidence>
<dbReference type="PANTHER" id="PTHR30518">
    <property type="entry name" value="ENDOLYTIC MUREIN TRANSGLYCOSYLASE"/>
    <property type="match status" value="1"/>
</dbReference>
<dbReference type="PANTHER" id="PTHR30518:SF2">
    <property type="entry name" value="ENDOLYTIC MUREIN TRANSGLYCOSYLASE"/>
    <property type="match status" value="1"/>
</dbReference>
<keyword evidence="1 7" id="KW-1003">Cell membrane</keyword>
<evidence type="ECO:0000256" key="2">
    <source>
        <dbReference type="ARBA" id="ARBA00022692"/>
    </source>
</evidence>
<dbReference type="EMBL" id="JAPYKS010000017">
    <property type="protein sequence ID" value="MEI9411487.1"/>
    <property type="molecule type" value="Genomic_DNA"/>
</dbReference>
<proteinExistence type="inferred from homology"/>
<feature type="compositionally biased region" description="Gly residues" evidence="8">
    <location>
        <begin position="411"/>
        <end position="427"/>
    </location>
</feature>
<gene>
    <name evidence="7 9" type="primary">mltG</name>
    <name evidence="9" type="ORF">O7A60_22340</name>
</gene>
<dbReference type="EC" id="4.2.2.29" evidence="7"/>
<evidence type="ECO:0000256" key="7">
    <source>
        <dbReference type="HAMAP-Rule" id="MF_02065"/>
    </source>
</evidence>
<accession>A0ABU8L1F3</accession>
<evidence type="ECO:0000256" key="1">
    <source>
        <dbReference type="ARBA" id="ARBA00022475"/>
    </source>
</evidence>
<feature type="transmembrane region" description="Helical" evidence="7">
    <location>
        <begin position="49"/>
        <end position="73"/>
    </location>
</feature>
<evidence type="ECO:0000256" key="6">
    <source>
        <dbReference type="ARBA" id="ARBA00023316"/>
    </source>
</evidence>
<keyword evidence="5 7" id="KW-0456">Lyase</keyword>
<evidence type="ECO:0000256" key="5">
    <source>
        <dbReference type="ARBA" id="ARBA00023239"/>
    </source>
</evidence>
<keyword evidence="7" id="KW-0997">Cell inner membrane</keyword>
<keyword evidence="3 7" id="KW-1133">Transmembrane helix</keyword>
<dbReference type="Gene3D" id="3.30.160.60">
    <property type="entry name" value="Classic Zinc Finger"/>
    <property type="match status" value="1"/>
</dbReference>
<dbReference type="NCBIfam" id="TIGR00247">
    <property type="entry name" value="endolytic transglycosylase MltG"/>
    <property type="match status" value="1"/>
</dbReference>
<comment type="caution">
    <text evidence="9">The sequence shown here is derived from an EMBL/GenBank/DDBJ whole genome shotgun (WGS) entry which is preliminary data.</text>
</comment>
<dbReference type="Gene3D" id="3.30.1490.480">
    <property type="entry name" value="Endolytic murein transglycosylase"/>
    <property type="match status" value="1"/>
</dbReference>
<feature type="site" description="Important for catalytic activity" evidence="7">
    <location>
        <position position="252"/>
    </location>
</feature>
<keyword evidence="10" id="KW-1185">Reference proteome</keyword>
<organism evidence="9 10">
    <name type="scientific">Mesorhizobium salmacidum</name>
    <dbReference type="NCBI Taxonomy" id="3015171"/>
    <lineage>
        <taxon>Bacteria</taxon>
        <taxon>Pseudomonadati</taxon>
        <taxon>Pseudomonadota</taxon>
        <taxon>Alphaproteobacteria</taxon>
        <taxon>Hyphomicrobiales</taxon>
        <taxon>Phyllobacteriaceae</taxon>
        <taxon>Mesorhizobium</taxon>
    </lineage>
</organism>
<feature type="compositionally biased region" description="Low complexity" evidence="8">
    <location>
        <begin position="381"/>
        <end position="394"/>
    </location>
</feature>
<sequence>MNTNPSDNGEFGQRPANTGPIVPKTASEALRPEAGTPPPKRSRASRSQVVVFMNFVISSVMLMVLAAGVALYFGKQEFTEPGPSANGDTFLVKPNSGVQDIADQLERRGLISDARVFRLGVRAFGNDSALKAGEYEIKPRASMRDIMELLKSGKSVMYSLTIPEGLTVEQALQRIADEPALSGDMPAKTPPEGSLATDTLRFTRGATRQQMVEKLLADQKKLVDEVWQRRAPDLPLANVEDFVTLASIVEKETGKGDERSRVAAVFLNRLAKGMRLQSDPTIIYGLFGGKGKPVDRPIYQSDIQKQTPYNTYVISGLPPTPIANPGRAALEAVANPSKTDDLYFVADGTGGHVFASTLNEHNENVARYRALQKKQADEAAKAAAAAGTSGSADKPAADNAASDKPADDSDGTGGDNGDAGGDAGAVQ</sequence>
<evidence type="ECO:0000256" key="8">
    <source>
        <dbReference type="SAM" id="MobiDB-lite"/>
    </source>
</evidence>
<feature type="region of interest" description="Disordered" evidence="8">
    <location>
        <begin position="1"/>
        <end position="43"/>
    </location>
</feature>
<comment type="similarity">
    <text evidence="7">Belongs to the transglycosylase MltG family.</text>
</comment>
<keyword evidence="6 7" id="KW-0961">Cell wall biogenesis/degradation</keyword>
<keyword evidence="4 7" id="KW-0472">Membrane</keyword>
<evidence type="ECO:0000313" key="9">
    <source>
        <dbReference type="EMBL" id="MEI9411487.1"/>
    </source>
</evidence>
<name>A0ABU8L1F3_9HYPH</name>
<dbReference type="Pfam" id="PF02618">
    <property type="entry name" value="YceG"/>
    <property type="match status" value="1"/>
</dbReference>
<dbReference type="RefSeq" id="WP_337108028.1">
    <property type="nucleotide sequence ID" value="NZ_JAPYKS010000017.1"/>
</dbReference>
<dbReference type="InterPro" id="IPR003770">
    <property type="entry name" value="MLTG-like"/>
</dbReference>
<comment type="catalytic activity">
    <reaction evidence="7">
        <text>a peptidoglycan chain = a peptidoglycan chain with N-acetyl-1,6-anhydromuramyl-[peptide] at the reducing end + a peptidoglycan chain with N-acetylglucosamine at the non-reducing end.</text>
        <dbReference type="EC" id="4.2.2.29"/>
    </reaction>
</comment>
<feature type="region of interest" description="Disordered" evidence="8">
    <location>
        <begin position="376"/>
        <end position="427"/>
    </location>
</feature>
<comment type="subcellular location">
    <subcellularLocation>
        <location evidence="7">Cell inner membrane</location>
        <topology evidence="7">Single-pass membrane protein</topology>
    </subcellularLocation>
</comment>
<dbReference type="Proteomes" id="UP001387293">
    <property type="component" value="Unassembled WGS sequence"/>
</dbReference>
<dbReference type="CDD" id="cd08010">
    <property type="entry name" value="MltG_like"/>
    <property type="match status" value="1"/>
</dbReference>
<evidence type="ECO:0000313" key="10">
    <source>
        <dbReference type="Proteomes" id="UP001387293"/>
    </source>
</evidence>